<protein>
    <submittedName>
        <fullName evidence="2">Uncharacterized protein</fullName>
    </submittedName>
</protein>
<evidence type="ECO:0000313" key="2">
    <source>
        <dbReference type="EMBL" id="GBM21722.1"/>
    </source>
</evidence>
<comment type="caution">
    <text evidence="2">The sequence shown here is derived from an EMBL/GenBank/DDBJ whole genome shotgun (WGS) entry which is preliminary data.</text>
</comment>
<dbReference type="EMBL" id="BGPR01000466">
    <property type="protein sequence ID" value="GBM21722.1"/>
    <property type="molecule type" value="Genomic_DNA"/>
</dbReference>
<dbReference type="AlphaFoldDB" id="A0A4Y2DXV3"/>
<feature type="region of interest" description="Disordered" evidence="1">
    <location>
        <begin position="1"/>
        <end position="24"/>
    </location>
</feature>
<evidence type="ECO:0000313" key="3">
    <source>
        <dbReference type="Proteomes" id="UP000499080"/>
    </source>
</evidence>
<evidence type="ECO:0000256" key="1">
    <source>
        <dbReference type="SAM" id="MobiDB-lite"/>
    </source>
</evidence>
<name>A0A4Y2DXV3_ARAVE</name>
<dbReference type="Proteomes" id="UP000499080">
    <property type="component" value="Unassembled WGS sequence"/>
</dbReference>
<sequence>MRTTQSDTSISYLSSRFQNGTPNPLSRESFTSPFCGFRFCERGSLPLTHDRISVFCPKVPNLKRRRMKVQSFRPHHASSPRISALTMGFGATRSKWCGTERS</sequence>
<keyword evidence="3" id="KW-1185">Reference proteome</keyword>
<organism evidence="2 3">
    <name type="scientific">Araneus ventricosus</name>
    <name type="common">Orbweaver spider</name>
    <name type="synonym">Epeira ventricosa</name>
    <dbReference type="NCBI Taxonomy" id="182803"/>
    <lineage>
        <taxon>Eukaryota</taxon>
        <taxon>Metazoa</taxon>
        <taxon>Ecdysozoa</taxon>
        <taxon>Arthropoda</taxon>
        <taxon>Chelicerata</taxon>
        <taxon>Arachnida</taxon>
        <taxon>Araneae</taxon>
        <taxon>Araneomorphae</taxon>
        <taxon>Entelegynae</taxon>
        <taxon>Araneoidea</taxon>
        <taxon>Araneidae</taxon>
        <taxon>Araneus</taxon>
    </lineage>
</organism>
<gene>
    <name evidence="2" type="ORF">AVEN_118258_1</name>
</gene>
<proteinExistence type="predicted"/>
<reference evidence="2 3" key="1">
    <citation type="journal article" date="2019" name="Sci. Rep.">
        <title>Orb-weaving spider Araneus ventricosus genome elucidates the spidroin gene catalogue.</title>
        <authorList>
            <person name="Kono N."/>
            <person name="Nakamura H."/>
            <person name="Ohtoshi R."/>
            <person name="Moran D.A.P."/>
            <person name="Shinohara A."/>
            <person name="Yoshida Y."/>
            <person name="Fujiwara M."/>
            <person name="Mori M."/>
            <person name="Tomita M."/>
            <person name="Arakawa K."/>
        </authorList>
    </citation>
    <scope>NUCLEOTIDE SEQUENCE [LARGE SCALE GENOMIC DNA]</scope>
</reference>
<accession>A0A4Y2DXV3</accession>